<dbReference type="Proteomes" id="UP000027120">
    <property type="component" value="Unassembled WGS sequence"/>
</dbReference>
<dbReference type="AlphaFoldDB" id="A0A067DNE6"/>
<sequence length="89" mass="10695">MDNAMFKGKNKAKILLYLLNYIVFYYYKMQTRTRCSNMHVEASDIVFATYKSNKIVTLGKQKNHQFPTKYTHKWTSYTGFHLYFRITFG</sequence>
<evidence type="ECO:0000313" key="1">
    <source>
        <dbReference type="EMBL" id="KDO43090.1"/>
    </source>
</evidence>
<proteinExistence type="predicted"/>
<name>A0A067DNE6_CITSI</name>
<accession>A0A067DNE6</accession>
<evidence type="ECO:0000313" key="2">
    <source>
        <dbReference type="Proteomes" id="UP000027120"/>
    </source>
</evidence>
<keyword evidence="2" id="KW-1185">Reference proteome</keyword>
<gene>
    <name evidence="1" type="ORF">CISIN_1g034614mg</name>
</gene>
<protein>
    <submittedName>
        <fullName evidence="1">Uncharacterized protein</fullName>
    </submittedName>
</protein>
<organism evidence="1 2">
    <name type="scientific">Citrus sinensis</name>
    <name type="common">Sweet orange</name>
    <name type="synonym">Citrus aurantium var. sinensis</name>
    <dbReference type="NCBI Taxonomy" id="2711"/>
    <lineage>
        <taxon>Eukaryota</taxon>
        <taxon>Viridiplantae</taxon>
        <taxon>Streptophyta</taxon>
        <taxon>Embryophyta</taxon>
        <taxon>Tracheophyta</taxon>
        <taxon>Spermatophyta</taxon>
        <taxon>Magnoliopsida</taxon>
        <taxon>eudicotyledons</taxon>
        <taxon>Gunneridae</taxon>
        <taxon>Pentapetalae</taxon>
        <taxon>rosids</taxon>
        <taxon>malvids</taxon>
        <taxon>Sapindales</taxon>
        <taxon>Rutaceae</taxon>
        <taxon>Aurantioideae</taxon>
        <taxon>Citrus</taxon>
    </lineage>
</organism>
<dbReference type="SMR" id="A0A067DNE6"/>
<reference evidence="1 2" key="1">
    <citation type="submission" date="2014-04" db="EMBL/GenBank/DDBJ databases">
        <authorList>
            <consortium name="International Citrus Genome Consortium"/>
            <person name="Gmitter F."/>
            <person name="Chen C."/>
            <person name="Farmerie W."/>
            <person name="Harkins T."/>
            <person name="Desany B."/>
            <person name="Mohiuddin M."/>
            <person name="Kodira C."/>
            <person name="Borodovsky M."/>
            <person name="Lomsadze A."/>
            <person name="Burns P."/>
            <person name="Jenkins J."/>
            <person name="Prochnik S."/>
            <person name="Shu S."/>
            <person name="Chapman J."/>
            <person name="Pitluck S."/>
            <person name="Schmutz J."/>
            <person name="Rokhsar D."/>
        </authorList>
    </citation>
    <scope>NUCLEOTIDE SEQUENCE</scope>
</reference>
<dbReference type="EMBL" id="KK785406">
    <property type="protein sequence ID" value="KDO43090.1"/>
    <property type="molecule type" value="Genomic_DNA"/>
</dbReference>